<evidence type="ECO:0000313" key="5">
    <source>
        <dbReference type="EMBL" id="KIY53796.1"/>
    </source>
</evidence>
<dbReference type="Pfam" id="PF00018">
    <property type="entry name" value="SH3_1"/>
    <property type="match status" value="1"/>
</dbReference>
<evidence type="ECO:0000259" key="4">
    <source>
        <dbReference type="PROSITE" id="PS50002"/>
    </source>
</evidence>
<dbReference type="PANTHER" id="PTHR45929">
    <property type="entry name" value="JAK PATHWAY SIGNAL TRANSDUCTION ADAPTOR MOLECULE"/>
    <property type="match status" value="1"/>
</dbReference>
<evidence type="ECO:0000313" key="6">
    <source>
        <dbReference type="Proteomes" id="UP000054144"/>
    </source>
</evidence>
<dbReference type="PANTHER" id="PTHR45929:SF7">
    <property type="entry name" value="LAS SEVENTEEN-BINDING PROTEIN 1"/>
    <property type="match status" value="1"/>
</dbReference>
<dbReference type="AlphaFoldDB" id="A0A0D7AR43"/>
<reference evidence="5 6" key="1">
    <citation type="journal article" date="2015" name="Fungal Genet. Biol.">
        <title>Evolution of novel wood decay mechanisms in Agaricales revealed by the genome sequences of Fistulina hepatica and Cylindrobasidium torrendii.</title>
        <authorList>
            <person name="Floudas D."/>
            <person name="Held B.W."/>
            <person name="Riley R."/>
            <person name="Nagy L.G."/>
            <person name="Koehler G."/>
            <person name="Ransdell A.S."/>
            <person name="Younus H."/>
            <person name="Chow J."/>
            <person name="Chiniquy J."/>
            <person name="Lipzen A."/>
            <person name="Tritt A."/>
            <person name="Sun H."/>
            <person name="Haridas S."/>
            <person name="LaButti K."/>
            <person name="Ohm R.A."/>
            <person name="Kues U."/>
            <person name="Blanchette R.A."/>
            <person name="Grigoriev I.V."/>
            <person name="Minto R.E."/>
            <person name="Hibbett D.S."/>
        </authorList>
    </citation>
    <scope>NUCLEOTIDE SEQUENCE [LARGE SCALE GENOMIC DNA]</scope>
    <source>
        <strain evidence="5 6">ATCC 64428</strain>
    </source>
</reference>
<dbReference type="SMART" id="SM00326">
    <property type="entry name" value="SH3"/>
    <property type="match status" value="1"/>
</dbReference>
<keyword evidence="6" id="KW-1185">Reference proteome</keyword>
<dbReference type="InterPro" id="IPR050670">
    <property type="entry name" value="STAM"/>
</dbReference>
<evidence type="ECO:0000256" key="1">
    <source>
        <dbReference type="ARBA" id="ARBA00022443"/>
    </source>
</evidence>
<evidence type="ECO:0000256" key="3">
    <source>
        <dbReference type="SAM" id="MobiDB-lite"/>
    </source>
</evidence>
<dbReference type="InterPro" id="IPR001452">
    <property type="entry name" value="SH3_domain"/>
</dbReference>
<dbReference type="InterPro" id="IPR036028">
    <property type="entry name" value="SH3-like_dom_sf"/>
</dbReference>
<feature type="region of interest" description="Disordered" evidence="3">
    <location>
        <begin position="56"/>
        <end position="89"/>
    </location>
</feature>
<feature type="domain" description="SH3" evidence="4">
    <location>
        <begin position="87"/>
        <end position="148"/>
    </location>
</feature>
<feature type="region of interest" description="Disordered" evidence="3">
    <location>
        <begin position="174"/>
        <end position="222"/>
    </location>
</feature>
<organism evidence="5 6">
    <name type="scientific">Fistulina hepatica ATCC 64428</name>
    <dbReference type="NCBI Taxonomy" id="1128425"/>
    <lineage>
        <taxon>Eukaryota</taxon>
        <taxon>Fungi</taxon>
        <taxon>Dikarya</taxon>
        <taxon>Basidiomycota</taxon>
        <taxon>Agaricomycotina</taxon>
        <taxon>Agaricomycetes</taxon>
        <taxon>Agaricomycetidae</taxon>
        <taxon>Agaricales</taxon>
        <taxon>Fistulinaceae</taxon>
        <taxon>Fistulina</taxon>
    </lineage>
</organism>
<dbReference type="SUPFAM" id="SSF50044">
    <property type="entry name" value="SH3-domain"/>
    <property type="match status" value="1"/>
</dbReference>
<dbReference type="Proteomes" id="UP000054144">
    <property type="component" value="Unassembled WGS sequence"/>
</dbReference>
<dbReference type="OrthoDB" id="5983572at2759"/>
<feature type="compositionally biased region" description="Pro residues" evidence="3">
    <location>
        <begin position="174"/>
        <end position="204"/>
    </location>
</feature>
<sequence length="252" mass="26658">MISDPAISLLISQTRQNVEFLISHNHISAADGREILAKLPVVDPVSALADRTSSIALSEPKMPSPPDSTYSLPIPPPSRTPNPSTPAPFPQARALWAYNENNTDPNDLSFREGDIIEIVAETNADWWTGRCGGKEGLFPSNYVDRLPPVAPKSGSLYLAPQPAYPAYNAPPPPNVYSPPPPQGYGPPPAPYGAPVLYQPPPPPQSVQEAPPPEEKKKNKFGKYGNTLAQAGVGGLGFGAGSAVGSGIVHAIF</sequence>
<dbReference type="PRINTS" id="PR00452">
    <property type="entry name" value="SH3DOMAIN"/>
</dbReference>
<accession>A0A0D7AR43</accession>
<gene>
    <name evidence="5" type="ORF">FISHEDRAFT_63265</name>
</gene>
<keyword evidence="1 2" id="KW-0728">SH3 domain</keyword>
<feature type="compositionally biased region" description="Pro residues" evidence="3">
    <location>
        <begin position="73"/>
        <end position="89"/>
    </location>
</feature>
<dbReference type="FunFam" id="2.30.30.40:FF:000072">
    <property type="entry name" value="Unconventional Myosin IB"/>
    <property type="match status" value="1"/>
</dbReference>
<proteinExistence type="predicted"/>
<dbReference type="EMBL" id="KN881587">
    <property type="protein sequence ID" value="KIY53796.1"/>
    <property type="molecule type" value="Genomic_DNA"/>
</dbReference>
<evidence type="ECO:0000256" key="2">
    <source>
        <dbReference type="PROSITE-ProRule" id="PRU00192"/>
    </source>
</evidence>
<dbReference type="Gene3D" id="2.30.30.40">
    <property type="entry name" value="SH3 Domains"/>
    <property type="match status" value="1"/>
</dbReference>
<protein>
    <recommendedName>
        <fullName evidence="4">SH3 domain-containing protein</fullName>
    </recommendedName>
</protein>
<dbReference type="PROSITE" id="PS50002">
    <property type="entry name" value="SH3"/>
    <property type="match status" value="1"/>
</dbReference>
<name>A0A0D7AR43_9AGAR</name>